<comment type="caution">
    <text evidence="2">The sequence shown here is derived from an EMBL/GenBank/DDBJ whole genome shotgun (WGS) entry which is preliminary data.</text>
</comment>
<dbReference type="InterPro" id="IPR043502">
    <property type="entry name" value="DNA/RNA_pol_sf"/>
</dbReference>
<dbReference type="InterPro" id="IPR013103">
    <property type="entry name" value="RVT_2"/>
</dbReference>
<dbReference type="Proteomes" id="UP001151760">
    <property type="component" value="Unassembled WGS sequence"/>
</dbReference>
<feature type="domain" description="Reverse transcriptase Ty1/copia-type" evidence="1">
    <location>
        <begin position="232"/>
        <end position="292"/>
    </location>
</feature>
<reference evidence="2" key="2">
    <citation type="submission" date="2022-01" db="EMBL/GenBank/DDBJ databases">
        <authorList>
            <person name="Yamashiro T."/>
            <person name="Shiraishi A."/>
            <person name="Satake H."/>
            <person name="Nakayama K."/>
        </authorList>
    </citation>
    <scope>NUCLEOTIDE SEQUENCE</scope>
</reference>
<dbReference type="PANTHER" id="PTHR11439">
    <property type="entry name" value="GAG-POL-RELATED RETROTRANSPOSON"/>
    <property type="match status" value="1"/>
</dbReference>
<dbReference type="PANTHER" id="PTHR11439:SF467">
    <property type="entry name" value="INTEGRASE CATALYTIC DOMAIN-CONTAINING PROTEIN"/>
    <property type="match status" value="1"/>
</dbReference>
<sequence length="473" mass="54295">MASEAWTYVKTGMKIHVERKLIPGPTKNWFTLMCGKHQFSPWEEQIELKTPIKLWTGKPVNYSDFHIFGSPMYVMSNSQETTKLDLKSKKMLVLGQFEHNDSSEAAPQHRLCNGEQHFKFSFTEEGDPSTLQESLNNPYASFWKEAMQEEIKGLHKNKTWELMPLQGGRKPIRNKWVQKIKRNSEDEVERYRARLYATYDVHLEQLDVKTAFPYGNLEEEIYMLQPEDPCAYFKGFGNNDFIMLLLYVDDMSVAGPNKDRINKLKAQLARKFEMKDLGPANKILGMQIHRDRPISTPFPTNVKLSSKMSPSSEVERMKMSRVPYASVVGSLMFAMICTRPDIAYAVGVVSQYIAEPDLIVKWYIDSDYAGDLVGSKSTTGYVFTVCGGTVNWVSKLQSVVVMSTTEAEYVATAQVSKEAVWLKMLLEEMGHGQEKINLFCDNQSTLYLARNPSFHSKTKHIRVHVREKWKKEA</sequence>
<gene>
    <name evidence="2" type="ORF">Tco_0842532</name>
</gene>
<accession>A0ABQ5AZJ3</accession>
<organism evidence="2 3">
    <name type="scientific">Tanacetum coccineum</name>
    <dbReference type="NCBI Taxonomy" id="301880"/>
    <lineage>
        <taxon>Eukaryota</taxon>
        <taxon>Viridiplantae</taxon>
        <taxon>Streptophyta</taxon>
        <taxon>Embryophyta</taxon>
        <taxon>Tracheophyta</taxon>
        <taxon>Spermatophyta</taxon>
        <taxon>Magnoliopsida</taxon>
        <taxon>eudicotyledons</taxon>
        <taxon>Gunneridae</taxon>
        <taxon>Pentapetalae</taxon>
        <taxon>asterids</taxon>
        <taxon>campanulids</taxon>
        <taxon>Asterales</taxon>
        <taxon>Asteraceae</taxon>
        <taxon>Asteroideae</taxon>
        <taxon>Anthemideae</taxon>
        <taxon>Anthemidinae</taxon>
        <taxon>Tanacetum</taxon>
    </lineage>
</organism>
<evidence type="ECO:0000313" key="3">
    <source>
        <dbReference type="Proteomes" id="UP001151760"/>
    </source>
</evidence>
<reference evidence="2" key="1">
    <citation type="journal article" date="2022" name="Int. J. Mol. Sci.">
        <title>Draft Genome of Tanacetum Coccineum: Genomic Comparison of Closely Related Tanacetum-Family Plants.</title>
        <authorList>
            <person name="Yamashiro T."/>
            <person name="Shiraishi A."/>
            <person name="Nakayama K."/>
            <person name="Satake H."/>
        </authorList>
    </citation>
    <scope>NUCLEOTIDE SEQUENCE</scope>
</reference>
<proteinExistence type="predicted"/>
<dbReference type="Pfam" id="PF07727">
    <property type="entry name" value="RVT_2"/>
    <property type="match status" value="1"/>
</dbReference>
<dbReference type="SUPFAM" id="SSF56672">
    <property type="entry name" value="DNA/RNA polymerases"/>
    <property type="match status" value="1"/>
</dbReference>
<dbReference type="CDD" id="cd09272">
    <property type="entry name" value="RNase_HI_RT_Ty1"/>
    <property type="match status" value="1"/>
</dbReference>
<dbReference type="EMBL" id="BQNB010012801">
    <property type="protein sequence ID" value="GJT08070.1"/>
    <property type="molecule type" value="Genomic_DNA"/>
</dbReference>
<evidence type="ECO:0000313" key="2">
    <source>
        <dbReference type="EMBL" id="GJT08070.1"/>
    </source>
</evidence>
<protein>
    <submittedName>
        <fullName evidence="2">Retrovirus-related pol polyprotein from transposon TNT 1-94</fullName>
    </submittedName>
</protein>
<keyword evidence="3" id="KW-1185">Reference proteome</keyword>
<name>A0ABQ5AZJ3_9ASTR</name>
<evidence type="ECO:0000259" key="1">
    <source>
        <dbReference type="Pfam" id="PF07727"/>
    </source>
</evidence>